<dbReference type="EC" id="2.4.1.132" evidence="10"/>
<dbReference type="InterPro" id="IPR028098">
    <property type="entry name" value="Glyco_trans_4-like_N"/>
</dbReference>
<evidence type="ECO:0000256" key="4">
    <source>
        <dbReference type="ARBA" id="ARBA00022692"/>
    </source>
</evidence>
<comment type="pathway">
    <text evidence="1 10">Protein modification; protein glycosylation.</text>
</comment>
<proteinExistence type="inferred from homology"/>
<dbReference type="EMBL" id="JBJUIK010000015">
    <property type="protein sequence ID" value="KAL3503104.1"/>
    <property type="molecule type" value="Genomic_DNA"/>
</dbReference>
<sequence length="426" mass="47400">MAMDKSGSSKLNVAIIHPDLGALTLPSLYVDISLLILSRGAERLIVDAAVELASHGHKVHVFTSHHDKTLCFEETLSGIFPVTLYGSFLPRHVFYRLHAVCAYIRCIFVAICVMLLWRQFDVILVDQVSVIIPVLKLKKSTKVVFYCHFPDLLLAQHTTVLRRIYRIPIDLIEEITTGMADLILVNSKFTASTFARTFKSLAAFGIRPAVLYPAVNLDQFKDSNAIKLNFLSINRFERKKNIELAISAFAMLHTLAQDVLQGAILDGASLTIAGGYDKRLRENVNYLEELKNLAEREGVSDRVNFITSCSTSERNALLSECLCVLYTPKDEHFGIVPLEAMASCKPVIACNSGGPVETIKNGTTGFLCDPSPRDFSLAMAKLIRKPDMAETMGKEARLHVARSFSTKIFGNHLHRYLVDVARGKKD</sequence>
<dbReference type="GO" id="GO:0102704">
    <property type="term" value="F:GDP-Man:Man(2)GlcNAc(2)-PP-Dol alpha-1,6-mannosyltransferase activity"/>
    <property type="evidence" value="ECO:0007669"/>
    <property type="project" value="UniProtKB-UniRule"/>
</dbReference>
<evidence type="ECO:0000256" key="6">
    <source>
        <dbReference type="ARBA" id="ARBA00022989"/>
    </source>
</evidence>
<dbReference type="InterPro" id="IPR027054">
    <property type="entry name" value="ALG2"/>
</dbReference>
<dbReference type="Gene3D" id="3.40.50.2000">
    <property type="entry name" value="Glycogen Phosphorylase B"/>
    <property type="match status" value="2"/>
</dbReference>
<dbReference type="InterPro" id="IPR001296">
    <property type="entry name" value="Glyco_trans_1"/>
</dbReference>
<feature type="domain" description="Glycosyltransferase subfamily 4-like N-terminal" evidence="12">
    <location>
        <begin position="40"/>
        <end position="218"/>
    </location>
</feature>
<evidence type="ECO:0000256" key="10">
    <source>
        <dbReference type="RuleBase" id="RU367136"/>
    </source>
</evidence>
<dbReference type="FunFam" id="3.40.50.2000:FF:000137">
    <property type="entry name" value="alpha-1,3/1,6-mannosyltransferase ALG2"/>
    <property type="match status" value="1"/>
</dbReference>
<keyword evidence="4 10" id="KW-0812">Transmembrane</keyword>
<evidence type="ECO:0000256" key="9">
    <source>
        <dbReference type="ARBA" id="ARBA00045104"/>
    </source>
</evidence>
<dbReference type="PANTHER" id="PTHR45918:SF1">
    <property type="entry name" value="ALPHA-1,3_1,6-MANNOSYLTRANSFERASE ALG2"/>
    <property type="match status" value="1"/>
</dbReference>
<evidence type="ECO:0000256" key="5">
    <source>
        <dbReference type="ARBA" id="ARBA00022824"/>
    </source>
</evidence>
<name>A0ABD2YAP1_9GENT</name>
<dbReference type="CDD" id="cd03805">
    <property type="entry name" value="GT4_ALG2-like"/>
    <property type="match status" value="1"/>
</dbReference>
<evidence type="ECO:0000256" key="1">
    <source>
        <dbReference type="ARBA" id="ARBA00004922"/>
    </source>
</evidence>
<dbReference type="SUPFAM" id="SSF53756">
    <property type="entry name" value="UDP-Glycosyltransferase/glycogen phosphorylase"/>
    <property type="match status" value="1"/>
</dbReference>
<organism evidence="13 14">
    <name type="scientific">Cinchona calisaya</name>
    <dbReference type="NCBI Taxonomy" id="153742"/>
    <lineage>
        <taxon>Eukaryota</taxon>
        <taxon>Viridiplantae</taxon>
        <taxon>Streptophyta</taxon>
        <taxon>Embryophyta</taxon>
        <taxon>Tracheophyta</taxon>
        <taxon>Spermatophyta</taxon>
        <taxon>Magnoliopsida</taxon>
        <taxon>eudicotyledons</taxon>
        <taxon>Gunneridae</taxon>
        <taxon>Pentapetalae</taxon>
        <taxon>asterids</taxon>
        <taxon>lamiids</taxon>
        <taxon>Gentianales</taxon>
        <taxon>Rubiaceae</taxon>
        <taxon>Cinchonoideae</taxon>
        <taxon>Cinchoneae</taxon>
        <taxon>Cinchona</taxon>
    </lineage>
</organism>
<keyword evidence="7 10" id="KW-0472">Membrane</keyword>
<keyword evidence="5" id="KW-0256">Endoplasmic reticulum</keyword>
<reference evidence="13 14" key="1">
    <citation type="submission" date="2024-11" db="EMBL/GenBank/DDBJ databases">
        <title>A near-complete genome assembly of Cinchona calisaya.</title>
        <authorList>
            <person name="Lian D.C."/>
            <person name="Zhao X.W."/>
            <person name="Wei L."/>
        </authorList>
    </citation>
    <scope>NUCLEOTIDE SEQUENCE [LARGE SCALE GENOMIC DNA]</scope>
    <source>
        <tissue evidence="13">Nenye</tissue>
    </source>
</reference>
<evidence type="ECO:0000256" key="2">
    <source>
        <dbReference type="ARBA" id="ARBA00022676"/>
    </source>
</evidence>
<comment type="subcellular location">
    <subcellularLocation>
        <location evidence="10">Endoplasmic reticulum membrane</location>
        <topology evidence="10">Single-pass membrane protein</topology>
    </subcellularLocation>
</comment>
<comment type="similarity">
    <text evidence="10">Belongs to the glycosyltransferase group 1 family.</text>
</comment>
<evidence type="ECO:0000256" key="7">
    <source>
        <dbReference type="ARBA" id="ARBA00023136"/>
    </source>
</evidence>
<dbReference type="Pfam" id="PF00534">
    <property type="entry name" value="Glycos_transf_1"/>
    <property type="match status" value="1"/>
</dbReference>
<evidence type="ECO:0000259" key="11">
    <source>
        <dbReference type="Pfam" id="PF00534"/>
    </source>
</evidence>
<feature type="transmembrane region" description="Helical" evidence="10">
    <location>
        <begin position="97"/>
        <end position="117"/>
    </location>
</feature>
<dbReference type="PANTHER" id="PTHR45918">
    <property type="entry name" value="ALPHA-1,3/1,6-MANNOSYLTRANSFERASE ALG2"/>
    <property type="match status" value="1"/>
</dbReference>
<evidence type="ECO:0000313" key="14">
    <source>
        <dbReference type="Proteomes" id="UP001630127"/>
    </source>
</evidence>
<comment type="function">
    <text evidence="10">Mannosylates Man(2)GlcNAc(2)-dolichol diphosphate and Man(1)GlcNAc(2)-dolichol diphosphate to form Man(3)GlcNAc(2)-dolichol diphosphate.</text>
</comment>
<evidence type="ECO:0000256" key="8">
    <source>
        <dbReference type="ARBA" id="ARBA00045103"/>
    </source>
</evidence>
<evidence type="ECO:0000256" key="3">
    <source>
        <dbReference type="ARBA" id="ARBA00022679"/>
    </source>
</evidence>
<dbReference type="Pfam" id="PF13439">
    <property type="entry name" value="Glyco_transf_4"/>
    <property type="match status" value="1"/>
</dbReference>
<dbReference type="GO" id="GO:0004378">
    <property type="term" value="F:GDP-Man:Man(1)GlcNAc(2)-PP-Dol alpha-1,3-mannosyltransferase activity"/>
    <property type="evidence" value="ECO:0007669"/>
    <property type="project" value="UniProtKB-UniRule"/>
</dbReference>
<comment type="catalytic activity">
    <reaction evidence="8 10">
        <text>a beta-D-Man-(1-&gt;4)-beta-D-GlcNAc-(1-&gt;4)-alpha-D-GlcNAc-diphospho-di-trans,poly-cis-dolichol + GDP-alpha-D-mannose = an alpha-D-Man-(1-&gt;3)-beta-D-Man-(1-&gt;4)-beta-D-GlcNAc-(1-&gt;4)-alpha-D-GlcNAc-diphospho-di-trans,poly-cis-dolichol + GDP + H(+)</text>
        <dbReference type="Rhea" id="RHEA:29515"/>
        <dbReference type="Rhea" id="RHEA-COMP:19511"/>
        <dbReference type="Rhea" id="RHEA-COMP:19513"/>
        <dbReference type="ChEBI" id="CHEBI:15378"/>
        <dbReference type="ChEBI" id="CHEBI:57527"/>
        <dbReference type="ChEBI" id="CHEBI:58189"/>
        <dbReference type="ChEBI" id="CHEBI:58472"/>
        <dbReference type="ChEBI" id="CHEBI:132510"/>
        <dbReference type="EC" id="2.4.1.132"/>
    </reaction>
    <physiologicalReaction direction="left-to-right" evidence="8 10">
        <dbReference type="Rhea" id="RHEA:29516"/>
    </physiologicalReaction>
</comment>
<keyword evidence="14" id="KW-1185">Reference proteome</keyword>
<keyword evidence="6 10" id="KW-1133">Transmembrane helix</keyword>
<evidence type="ECO:0000259" key="12">
    <source>
        <dbReference type="Pfam" id="PF13439"/>
    </source>
</evidence>
<comment type="caution">
    <text evidence="13">The sequence shown here is derived from an EMBL/GenBank/DDBJ whole genome shotgun (WGS) entry which is preliminary data.</text>
</comment>
<dbReference type="GO" id="GO:0005789">
    <property type="term" value="C:endoplasmic reticulum membrane"/>
    <property type="evidence" value="ECO:0007669"/>
    <property type="project" value="UniProtKB-SubCell"/>
</dbReference>
<dbReference type="EC" id="2.4.1.257" evidence="10"/>
<dbReference type="Proteomes" id="UP001630127">
    <property type="component" value="Unassembled WGS sequence"/>
</dbReference>
<gene>
    <name evidence="13" type="ORF">ACH5RR_037553</name>
</gene>
<evidence type="ECO:0000313" key="13">
    <source>
        <dbReference type="EMBL" id="KAL3503104.1"/>
    </source>
</evidence>
<feature type="domain" description="Glycosyl transferase family 1" evidence="11">
    <location>
        <begin position="228"/>
        <end position="397"/>
    </location>
</feature>
<dbReference type="AlphaFoldDB" id="A0ABD2YAP1"/>
<keyword evidence="3 10" id="KW-0808">Transferase</keyword>
<protein>
    <recommendedName>
        <fullName evidence="10">Alpha-1,3/1,6-mannosyltransferase ALG2</fullName>
        <ecNumber evidence="10">2.4.1.132</ecNumber>
        <ecNumber evidence="10">2.4.1.257</ecNumber>
    </recommendedName>
    <alternativeName>
        <fullName evidence="10">GDP-Man:Man(1)GlcNAc(2)-PP-Dol alpha-1,3-mannosyltransferase</fullName>
    </alternativeName>
</protein>
<comment type="catalytic activity">
    <reaction evidence="9 10">
        <text>an alpha-D-Man-(1-&gt;3)-beta-D-Man-(1-&gt;4)-beta-D-GlcNAc-(1-&gt;4)-alpha-D-GlcNAc-diphospho-di-trans,poly-cis-dolichol + GDP-alpha-D-mannose = an alpha-D-Man-(1-&gt;3)-[alpha-D-Man-(1-&gt;6)]-beta-D-Man-(1-&gt;4)-beta-D-GlcNAc-(1-&gt;4)-alpha-D-GlcNAc-diphospho-di-trans,poly-cis-dolichol + GDP + H(+)</text>
        <dbReference type="Rhea" id="RHEA:29519"/>
        <dbReference type="Rhea" id="RHEA-COMP:19513"/>
        <dbReference type="Rhea" id="RHEA-COMP:19515"/>
        <dbReference type="ChEBI" id="CHEBI:15378"/>
        <dbReference type="ChEBI" id="CHEBI:57527"/>
        <dbReference type="ChEBI" id="CHEBI:58189"/>
        <dbReference type="ChEBI" id="CHEBI:132510"/>
        <dbReference type="ChEBI" id="CHEBI:132511"/>
        <dbReference type="EC" id="2.4.1.257"/>
    </reaction>
    <physiologicalReaction direction="left-to-right" evidence="9 10">
        <dbReference type="Rhea" id="RHEA:29520"/>
    </physiologicalReaction>
</comment>
<keyword evidence="2 10" id="KW-0328">Glycosyltransferase</keyword>
<accession>A0ABD2YAP1</accession>